<dbReference type="Pfam" id="PF01938">
    <property type="entry name" value="TRAM"/>
    <property type="match status" value="1"/>
</dbReference>
<gene>
    <name evidence="10" type="ORF">KC909_04410</name>
</gene>
<evidence type="ECO:0000256" key="5">
    <source>
        <dbReference type="ARBA" id="ARBA00023004"/>
    </source>
</evidence>
<keyword evidence="6" id="KW-0411">Iron-sulfur</keyword>
<feature type="non-terminal residue" evidence="10">
    <location>
        <position position="1"/>
    </location>
</feature>
<dbReference type="Gene3D" id="3.80.30.20">
    <property type="entry name" value="tm_1862 like domain"/>
    <property type="match status" value="1"/>
</dbReference>
<evidence type="ECO:0000256" key="2">
    <source>
        <dbReference type="ARBA" id="ARBA00022485"/>
    </source>
</evidence>
<dbReference type="GO" id="GO:0005829">
    <property type="term" value="C:cytosol"/>
    <property type="evidence" value="ECO:0007669"/>
    <property type="project" value="TreeGrafter"/>
</dbReference>
<dbReference type="PANTHER" id="PTHR43020:SF2">
    <property type="entry name" value="MITOCHONDRIAL TRNA METHYLTHIOTRANSFERASE CDK5RAP1"/>
    <property type="match status" value="1"/>
</dbReference>
<proteinExistence type="predicted"/>
<evidence type="ECO:0000256" key="6">
    <source>
        <dbReference type="ARBA" id="ARBA00023014"/>
    </source>
</evidence>
<keyword evidence="5" id="KW-0408">Iron</keyword>
<organism evidence="10 11">
    <name type="scientific">Candidatus Dojkabacteria bacterium</name>
    <dbReference type="NCBI Taxonomy" id="2099670"/>
    <lineage>
        <taxon>Bacteria</taxon>
        <taxon>Candidatus Dojkabacteria</taxon>
    </lineage>
</organism>
<evidence type="ECO:0000313" key="11">
    <source>
        <dbReference type="Proteomes" id="UP000783287"/>
    </source>
</evidence>
<dbReference type="PANTHER" id="PTHR43020">
    <property type="entry name" value="CDK5 REGULATORY SUBUNIT-ASSOCIATED PROTEIN 1"/>
    <property type="match status" value="1"/>
</dbReference>
<dbReference type="SUPFAM" id="SSF102114">
    <property type="entry name" value="Radical SAM enzymes"/>
    <property type="match status" value="1"/>
</dbReference>
<dbReference type="GO" id="GO:0051539">
    <property type="term" value="F:4 iron, 4 sulfur cluster binding"/>
    <property type="evidence" value="ECO:0007669"/>
    <property type="project" value="UniProtKB-KW"/>
</dbReference>
<evidence type="ECO:0000256" key="7">
    <source>
        <dbReference type="ARBA" id="ARBA00033765"/>
    </source>
</evidence>
<dbReference type="InterPro" id="IPR058240">
    <property type="entry name" value="rSAM_sf"/>
</dbReference>
<dbReference type="SMART" id="SM00729">
    <property type="entry name" value="Elp3"/>
    <property type="match status" value="1"/>
</dbReference>
<sequence length="228" mass="26654">PKDFLQLLQRLDEIEGEWWMTFVSSHPNYMTEELIHFLSKSKHFRPYLHFALQSGSDHILKRMNRRHDIDEFIEKTLKFKEIIPGVGISTDVIVGFPGETEEDFMETAKVMEQLEFDMAFLSEFSPRSGTAAALVKDNIEHKEKERRKTYLNDEVLAKTALKNNEKMVGTKQKVLVERYNEQYKQLHGRTGNFKETRIINSKDKKLIGEFVEVEIISCSPWALEAKII</sequence>
<dbReference type="InterPro" id="IPR002792">
    <property type="entry name" value="TRAM_dom"/>
</dbReference>
<dbReference type="EC" id="2.8.4.3" evidence="7"/>
<feature type="domain" description="TRAM" evidence="8">
    <location>
        <begin position="165"/>
        <end position="228"/>
    </location>
</feature>
<dbReference type="Proteomes" id="UP000783287">
    <property type="component" value="Unassembled WGS sequence"/>
</dbReference>
<evidence type="ECO:0000256" key="3">
    <source>
        <dbReference type="ARBA" id="ARBA00022691"/>
    </source>
</evidence>
<dbReference type="EMBL" id="JAGQLK010000094">
    <property type="protein sequence ID" value="MCA9383585.1"/>
    <property type="molecule type" value="Genomic_DNA"/>
</dbReference>
<evidence type="ECO:0000256" key="1">
    <source>
        <dbReference type="ARBA" id="ARBA00003234"/>
    </source>
</evidence>
<feature type="domain" description="Radical SAM core" evidence="9">
    <location>
        <begin position="1"/>
        <end position="162"/>
    </location>
</feature>
<dbReference type="InterPro" id="IPR007197">
    <property type="entry name" value="rSAM"/>
</dbReference>
<evidence type="ECO:0000313" key="10">
    <source>
        <dbReference type="EMBL" id="MCA9383585.1"/>
    </source>
</evidence>
<comment type="function">
    <text evidence="1">Catalyzes the methylthiolation of N6-(dimethylallyl)adenosine (i(6)A), leading to the formation of 2-methylthio-N6-(dimethylallyl)adenosine (ms(2)i(6)A) at position 37 in tRNAs that read codons beginning with uridine.</text>
</comment>
<dbReference type="AlphaFoldDB" id="A0A955L645"/>
<dbReference type="PROSITE" id="PS51918">
    <property type="entry name" value="RADICAL_SAM"/>
    <property type="match status" value="1"/>
</dbReference>
<evidence type="ECO:0000259" key="8">
    <source>
        <dbReference type="PROSITE" id="PS50926"/>
    </source>
</evidence>
<protein>
    <recommendedName>
        <fullName evidence="7">tRNA-2-methylthio-N(6)-dimethylallyladenosine synthase</fullName>
        <ecNumber evidence="7">2.8.4.3</ecNumber>
    </recommendedName>
</protein>
<evidence type="ECO:0000256" key="4">
    <source>
        <dbReference type="ARBA" id="ARBA00022723"/>
    </source>
</evidence>
<dbReference type="InterPro" id="IPR006638">
    <property type="entry name" value="Elp3/MiaA/NifB-like_rSAM"/>
</dbReference>
<keyword evidence="4" id="KW-0479">Metal-binding</keyword>
<dbReference type="PROSITE" id="PS50926">
    <property type="entry name" value="TRAM"/>
    <property type="match status" value="1"/>
</dbReference>
<accession>A0A955L645</accession>
<dbReference type="Pfam" id="PF04055">
    <property type="entry name" value="Radical_SAM"/>
    <property type="match status" value="1"/>
</dbReference>
<comment type="caution">
    <text evidence="10">The sequence shown here is derived from an EMBL/GenBank/DDBJ whole genome shotgun (WGS) entry which is preliminary data.</text>
</comment>
<dbReference type="GO" id="GO:0035597">
    <property type="term" value="F:tRNA-2-methylthio-N(6)-dimethylallyladenosine(37) synthase activity"/>
    <property type="evidence" value="ECO:0007669"/>
    <property type="project" value="UniProtKB-EC"/>
</dbReference>
<evidence type="ECO:0000259" key="9">
    <source>
        <dbReference type="PROSITE" id="PS51918"/>
    </source>
</evidence>
<name>A0A955L645_9BACT</name>
<reference evidence="10" key="2">
    <citation type="journal article" date="2021" name="Microbiome">
        <title>Successional dynamics and alternative stable states in a saline activated sludge microbial community over 9 years.</title>
        <authorList>
            <person name="Wang Y."/>
            <person name="Ye J."/>
            <person name="Ju F."/>
            <person name="Liu L."/>
            <person name="Boyd J.A."/>
            <person name="Deng Y."/>
            <person name="Parks D.H."/>
            <person name="Jiang X."/>
            <person name="Yin X."/>
            <person name="Woodcroft B.J."/>
            <person name="Tyson G.W."/>
            <person name="Hugenholtz P."/>
            <person name="Polz M.F."/>
            <person name="Zhang T."/>
        </authorList>
    </citation>
    <scope>NUCLEOTIDE SEQUENCE</scope>
    <source>
        <strain evidence="10">HKST-UBA14</strain>
    </source>
</reference>
<dbReference type="InterPro" id="IPR023404">
    <property type="entry name" value="rSAM_horseshoe"/>
</dbReference>
<dbReference type="GO" id="GO:0046872">
    <property type="term" value="F:metal ion binding"/>
    <property type="evidence" value="ECO:0007669"/>
    <property type="project" value="UniProtKB-KW"/>
</dbReference>
<keyword evidence="3" id="KW-0949">S-adenosyl-L-methionine</keyword>
<reference evidence="10" key="1">
    <citation type="submission" date="2020-04" db="EMBL/GenBank/DDBJ databases">
        <authorList>
            <person name="Zhang T."/>
        </authorList>
    </citation>
    <scope>NUCLEOTIDE SEQUENCE</scope>
    <source>
        <strain evidence="10">HKST-UBA14</strain>
    </source>
</reference>
<keyword evidence="2" id="KW-0004">4Fe-4S</keyword>